<proteinExistence type="predicted"/>
<dbReference type="Pfam" id="PF21101">
    <property type="entry name" value="YqgU"/>
    <property type="match status" value="1"/>
</dbReference>
<dbReference type="STRING" id="1131731.BAZO_14984"/>
<protein>
    <recommendedName>
        <fullName evidence="1">YqgU-like 6-bladed beta-propeller domain-containing protein</fullName>
    </recommendedName>
</protein>
<keyword evidence="3" id="KW-1185">Reference proteome</keyword>
<dbReference type="InterPro" id="IPR048421">
    <property type="entry name" value="YqgU_beta-prop"/>
</dbReference>
<name>K6D7E6_SCHAZ</name>
<feature type="domain" description="YqgU-like 6-bladed beta-propeller" evidence="1">
    <location>
        <begin position="67"/>
        <end position="333"/>
    </location>
</feature>
<evidence type="ECO:0000259" key="1">
    <source>
        <dbReference type="Pfam" id="PF21101"/>
    </source>
</evidence>
<sequence>MVNDASYIKRTTEEKSIITKQFFSKSSFKPIAMAENEDFYSINEWYDEDTVIYSVGEKEMSSLFLHNLLSGKRNLFYQTNEFITKIQANSAHSLFAVQTLEQSGDSHIRILDKMGKEVFSWDNKIEDLQFMWNPYEPDELVITEFLSYMEFQLLKVNISTKDVTEIPVNNPFVQWTSRDELGFLNWDQNEPSLDAPLILFNLKTLKEEEWLKNCIMLFTLKDVVITVSMDNNDLNKSLYTFYESKTRKKLTEVYIPILNTFSEAWWIPSFDFDEDKKIFYYMKPKRAGDISEYNEGYELTALSIDDQKEEVLMKIPNNYPIKLSPDGQRCLIGQQLEQVITISNQQMTNLISN</sequence>
<dbReference type="Proteomes" id="UP000006315">
    <property type="component" value="Unassembled WGS sequence"/>
</dbReference>
<evidence type="ECO:0000313" key="3">
    <source>
        <dbReference type="Proteomes" id="UP000006315"/>
    </source>
</evidence>
<reference evidence="2 3" key="1">
    <citation type="journal article" date="2012" name="Front. Microbiol.">
        <title>Redundancy and modularity in membrane-associated dissimilatory nitrate reduction in Bacillus.</title>
        <authorList>
            <person name="Heylen K."/>
            <person name="Keltjens J."/>
        </authorList>
    </citation>
    <scope>NUCLEOTIDE SEQUENCE [LARGE SCALE GENOMIC DNA]</scope>
    <source>
        <strain evidence="2 3">LMG 9581</strain>
    </source>
</reference>
<dbReference type="PATRIC" id="fig|1131731.3.peg.3063"/>
<accession>K6D7E6</accession>
<dbReference type="AlphaFoldDB" id="K6D7E6"/>
<gene>
    <name evidence="2" type="ORF">BAZO_14984</name>
</gene>
<dbReference type="EMBL" id="AJLR01000124">
    <property type="protein sequence ID" value="EKN63978.1"/>
    <property type="molecule type" value="Genomic_DNA"/>
</dbReference>
<comment type="caution">
    <text evidence="2">The sequence shown here is derived from an EMBL/GenBank/DDBJ whole genome shotgun (WGS) entry which is preliminary data.</text>
</comment>
<evidence type="ECO:0000313" key="2">
    <source>
        <dbReference type="EMBL" id="EKN63978.1"/>
    </source>
</evidence>
<organism evidence="2 3">
    <name type="scientific">Schinkia azotoformans LMG 9581</name>
    <dbReference type="NCBI Taxonomy" id="1131731"/>
    <lineage>
        <taxon>Bacteria</taxon>
        <taxon>Bacillati</taxon>
        <taxon>Bacillota</taxon>
        <taxon>Bacilli</taxon>
        <taxon>Bacillales</taxon>
        <taxon>Bacillaceae</taxon>
        <taxon>Calidifontibacillus/Schinkia group</taxon>
        <taxon>Schinkia</taxon>
    </lineage>
</organism>